<dbReference type="InterPro" id="IPR011704">
    <property type="entry name" value="ATPase_dyneun-rel_AAA"/>
</dbReference>
<dbReference type="InterPro" id="IPR041368">
    <property type="entry name" value="DRP_C"/>
</dbReference>
<dbReference type="RefSeq" id="WP_231098133.1">
    <property type="nucleotide sequence ID" value="NZ_AUXZ01000091.1"/>
</dbReference>
<dbReference type="InterPro" id="IPR003593">
    <property type="entry name" value="AAA+_ATPase"/>
</dbReference>
<comment type="caution">
    <text evidence="2">The sequence shown here is derived from an EMBL/GenBank/DDBJ whole genome shotgun (WGS) entry which is preliminary data.</text>
</comment>
<dbReference type="Gene3D" id="1.10.10.10">
    <property type="entry name" value="Winged helix-like DNA-binding domain superfamily/Winged helix DNA-binding domain"/>
    <property type="match status" value="1"/>
</dbReference>
<dbReference type="PANTHER" id="PTHR37291:SF1">
    <property type="entry name" value="TYPE IV METHYL-DIRECTED RESTRICTION ENZYME ECOKMCRB SUBUNIT"/>
    <property type="match status" value="1"/>
</dbReference>
<dbReference type="PATRIC" id="fig|1365251.3.peg.3721"/>
<dbReference type="AlphaFoldDB" id="A0A167D4N0"/>
<dbReference type="Pfam" id="PF07728">
    <property type="entry name" value="AAA_5"/>
    <property type="match status" value="1"/>
</dbReference>
<dbReference type="Gene3D" id="3.40.50.300">
    <property type="entry name" value="P-loop containing nucleotide triphosphate hydrolases"/>
    <property type="match status" value="1"/>
</dbReference>
<dbReference type="InterPro" id="IPR036388">
    <property type="entry name" value="WH-like_DNA-bd_sf"/>
</dbReference>
<dbReference type="GO" id="GO:0005524">
    <property type="term" value="F:ATP binding"/>
    <property type="evidence" value="ECO:0007669"/>
    <property type="project" value="InterPro"/>
</dbReference>
<dbReference type="SMART" id="SM00382">
    <property type="entry name" value="AAA"/>
    <property type="match status" value="1"/>
</dbReference>
<reference evidence="2 3" key="1">
    <citation type="submission" date="2013-07" db="EMBL/GenBank/DDBJ databases">
        <title>Comparative Genomic and Metabolomic Analysis of Twelve Strains of Pseudoalteromonas luteoviolacea.</title>
        <authorList>
            <person name="Vynne N.G."/>
            <person name="Mansson M."/>
            <person name="Gram L."/>
        </authorList>
    </citation>
    <scope>NUCLEOTIDE SEQUENCE [LARGE SCALE GENOMIC DNA]</scope>
    <source>
        <strain evidence="2 3">H33</strain>
    </source>
</reference>
<dbReference type="Proteomes" id="UP000076503">
    <property type="component" value="Unassembled WGS sequence"/>
</dbReference>
<organism evidence="2 3">
    <name type="scientific">Pseudoalteromonas luteoviolacea H33</name>
    <dbReference type="NCBI Taxonomy" id="1365251"/>
    <lineage>
        <taxon>Bacteria</taxon>
        <taxon>Pseudomonadati</taxon>
        <taxon>Pseudomonadota</taxon>
        <taxon>Gammaproteobacteria</taxon>
        <taxon>Alteromonadales</taxon>
        <taxon>Pseudoalteromonadaceae</taxon>
        <taxon>Pseudoalteromonas</taxon>
    </lineage>
</organism>
<name>A0A167D4N0_9GAMM</name>
<accession>A0A167D4N0</accession>
<dbReference type="CDD" id="cd00009">
    <property type="entry name" value="AAA"/>
    <property type="match status" value="1"/>
</dbReference>
<dbReference type="EMBL" id="AUXZ01000091">
    <property type="protein sequence ID" value="KZN48408.1"/>
    <property type="molecule type" value="Genomic_DNA"/>
</dbReference>
<dbReference type="Pfam" id="PF17726">
    <property type="entry name" value="DpnI_C"/>
    <property type="match status" value="1"/>
</dbReference>
<dbReference type="SUPFAM" id="SSF52540">
    <property type="entry name" value="P-loop containing nucleoside triphosphate hydrolases"/>
    <property type="match status" value="1"/>
</dbReference>
<proteinExistence type="predicted"/>
<dbReference type="GO" id="GO:0016887">
    <property type="term" value="F:ATP hydrolysis activity"/>
    <property type="evidence" value="ECO:0007669"/>
    <property type="project" value="InterPro"/>
</dbReference>
<dbReference type="PANTHER" id="PTHR37291">
    <property type="entry name" value="5-METHYLCYTOSINE-SPECIFIC RESTRICTION ENZYME B"/>
    <property type="match status" value="1"/>
</dbReference>
<protein>
    <recommendedName>
        <fullName evidence="1">AAA+ ATPase domain-containing protein</fullName>
    </recommendedName>
</protein>
<evidence type="ECO:0000259" key="1">
    <source>
        <dbReference type="SMART" id="SM00382"/>
    </source>
</evidence>
<gene>
    <name evidence="2" type="ORF">N476_21285</name>
</gene>
<evidence type="ECO:0000313" key="3">
    <source>
        <dbReference type="Proteomes" id="UP000076503"/>
    </source>
</evidence>
<feature type="domain" description="AAA+ ATPase" evidence="1">
    <location>
        <begin position="606"/>
        <end position="772"/>
    </location>
</feature>
<sequence length="872" mass="101059">MITKNKLSHLIESTLTSYGFSIENAELEAHVERIYPELVKTVSYPAWDSKDDTLAYIGTLILQINQHAEFKNELKALLVKEMRQSLAESRPCWFVGASWGKQSVDQTQRFIEQGIWENGYEDKYTQDVKSIKVGDRIAIKSAYTRRKDLPFETRGNTVSVMGIKAVGVVTGNKKDGRQLQVDWQKTYSPAKEWYFYTGRTTVWRVEPGEWITDALIKFTFEGAEQNYKKFANHASWKERFGDIPEDDIRFKWTGFYEAIANELSGYKTNRAALIDWMMTVAQKYDLSYIMGKNLEDIDPFTVIGIFNRNIRPDTRKEIAHEFADFLQLDIPVPESFEAIPVLNNQRSWFFSSKEERGEEDINNLWALFDAARDLADENSEDDSVFVNLYNKVAAQHGIRWNLSMGLYWVRPWSFPTLEKQSKAYLATLSIKPQRNGPDRSCSGRDYLSIREDLQIRFAEPEFPVHSFPELSLLASQKPVQKKENTRLTWKTEVLSRVKDLCHEKCSAFFSRVEFKSRYLKELEALFPDNNSAEFSIDSNMQKLRDEDEIRFVTGGNYEWLSYEESLEDDEQQEAFKGKEYTVESIVEEGCFLSQDALEDMLYCLKERKNLILQGPPGTGKTWLGKRLGYALIGQEQQDFIKAVQFHPNISYEDFIIGWRPNEDGNLSLCEGPFLEFVRLAQQNAKNNYVVVIEEINRGNPAQIFGEMLTLLEEGKRTPREALELSYRIKGDEPVYIPENLYVIGTMNVADRSLAMVDLALRRRFSFIDLKPTFGKPWRDWVHQETDIDLTSLEAIERRINALNKVIAADESLGEQFKIGHSYVTPARGRKIEDVGRWFKLVVETQIYPVLIEYWFDEPSKAKQQKDALLKPL</sequence>
<dbReference type="InterPro" id="IPR027417">
    <property type="entry name" value="P-loop_NTPase"/>
</dbReference>
<evidence type="ECO:0000313" key="2">
    <source>
        <dbReference type="EMBL" id="KZN48408.1"/>
    </source>
</evidence>
<dbReference type="InterPro" id="IPR052934">
    <property type="entry name" value="Methyl-DNA_Rec/Restrict_Enz"/>
</dbReference>